<feature type="region of interest" description="Disordered" evidence="5">
    <location>
        <begin position="137"/>
        <end position="227"/>
    </location>
</feature>
<dbReference type="InterPro" id="IPR013244">
    <property type="entry name" value="Sec39_domain"/>
</dbReference>
<feature type="compositionally biased region" description="Polar residues" evidence="5">
    <location>
        <begin position="141"/>
        <end position="151"/>
    </location>
</feature>
<keyword evidence="4" id="KW-0653">Protein transport</keyword>
<evidence type="ECO:0000313" key="8">
    <source>
        <dbReference type="Proteomes" id="UP001355207"/>
    </source>
</evidence>
<keyword evidence="2" id="KW-0813">Transport</keyword>
<evidence type="ECO:0000256" key="2">
    <source>
        <dbReference type="ARBA" id="ARBA00022448"/>
    </source>
</evidence>
<feature type="compositionally biased region" description="Low complexity" evidence="5">
    <location>
        <begin position="893"/>
        <end position="911"/>
    </location>
</feature>
<protein>
    <recommendedName>
        <fullName evidence="6">Sec39 domain-containing protein</fullName>
    </recommendedName>
</protein>
<dbReference type="Pfam" id="PF08314">
    <property type="entry name" value="Sec39"/>
    <property type="match status" value="1"/>
</dbReference>
<dbReference type="Proteomes" id="UP001355207">
    <property type="component" value="Chromosome 3"/>
</dbReference>
<proteinExistence type="predicted"/>
<feature type="compositionally biased region" description="Polar residues" evidence="5">
    <location>
        <begin position="1091"/>
        <end position="1100"/>
    </location>
</feature>
<dbReference type="EMBL" id="CP144100">
    <property type="protein sequence ID" value="WWC87530.1"/>
    <property type="molecule type" value="Genomic_DNA"/>
</dbReference>
<reference evidence="7 8" key="1">
    <citation type="submission" date="2024-01" db="EMBL/GenBank/DDBJ databases">
        <title>Comparative genomics of Cryptococcus and Kwoniella reveals pathogenesis evolution and contrasting modes of karyotype evolution via chromosome fusion or intercentromeric recombination.</title>
        <authorList>
            <person name="Coelho M.A."/>
            <person name="David-Palma M."/>
            <person name="Shea T."/>
            <person name="Bowers K."/>
            <person name="McGinley-Smith S."/>
            <person name="Mohammad A.W."/>
            <person name="Gnirke A."/>
            <person name="Yurkov A.M."/>
            <person name="Nowrousian M."/>
            <person name="Sun S."/>
            <person name="Cuomo C.A."/>
            <person name="Heitman J."/>
        </authorList>
    </citation>
    <scope>NUCLEOTIDE SEQUENCE [LARGE SCALE GENOMIC DNA]</scope>
    <source>
        <strain evidence="7 8">CBS 6074</strain>
    </source>
</reference>
<feature type="compositionally biased region" description="Low complexity" evidence="5">
    <location>
        <begin position="1056"/>
        <end position="1068"/>
    </location>
</feature>
<feature type="compositionally biased region" description="Basic and acidic residues" evidence="5">
    <location>
        <begin position="152"/>
        <end position="171"/>
    </location>
</feature>
<dbReference type="PANTHER" id="PTHR15922:SF2">
    <property type="entry name" value="NBAS SUBUNIT OF NRZ TETHERING COMPLEX"/>
    <property type="match status" value="1"/>
</dbReference>
<keyword evidence="3" id="KW-0256">Endoplasmic reticulum</keyword>
<evidence type="ECO:0000256" key="3">
    <source>
        <dbReference type="ARBA" id="ARBA00022824"/>
    </source>
</evidence>
<evidence type="ECO:0000259" key="6">
    <source>
        <dbReference type="Pfam" id="PF08314"/>
    </source>
</evidence>
<sequence>MTSEEESEQISTDLLDPLPAFTPLTSTELLALPSNEITLSTIETSFAPLSDTEVLTLSNQLISSAKIDNVPIIQFIVQLGQSRGESEYTRLEAELGSSVEKDDIKRIIGDDKNEEELIREYVYLEETKRRLDTWNIICPQPRNTPIPQGSSQHEKSTETDQVKDHVEKSDGMDLDDPWGEDEAEETNQETESSEKSPSALLDDPWGTCSEPATSPEVKSSKLIVEPSTPSETVHEELSLDFTIFLTQPILASALEFASTAALHALKIVVERHYREIYPFRYAILEAVPGWVSPTELEEHKLLPSLGEQDVEKWIQPSTEASALSTALATLYLPPSITLTPFKPEPLSSSELTKWYIDHILSLDLLGILDNQLAYVQHGASLGVLGLDEIGEDLSLLSRLVYDSNLSFEQHSKWTLTNWRKSTETEIIQAYTSNSTSESIVNDIRKLILPYLYVLESRSERNGKSVEGLVDKYLYDCILSLKSLEIALPIFENSKATLPLNERIIKNDLDVARLALSLLYSTEEKFKGIWNIMSSIFECLPVWELNGTDKKSDSELTSTTLDSIANFLRPSSISDQQPTSKDLFLFFNPLPFASLSRTLDILDVHLESGEILSRWNIETNLKFLLQSSRNKSDQIELAEKLIRKQQQQLTNSYTYTNEDTWRKLWDDMNRLSGTDSTNDNQNQDDSGLLKGALGMLNKQERAKIYLGGILRSGNFDIARKIIKRLQQSNLVDDDLVENVVLDSSKEFYLSAESGNLHTGDMKLAYGCLAVAPQTAAIQSEKSFIEATSKLTTFSSSSITPIEIRHISSVNPLKLIEKVLDSSKDSYKYPELMIELSNKLSKLNEVENHLVKLMIAKASFKHDDYLKTNELLDEIMLFYRNRQRKGKSRSINNQSKVSSISTSTSSSSSSKTIDNNLSKDEIQENQLKEELWKLSFDLSKTLEFSDIQSKIQLLSYSLELCPSSEIPIILETYQNLELSRIKLDKAAKRRRQTRKSSSSTNNNKGHKRITSIASDQSYASTIEEERVLGSRTAAKAAKIALDFSGKFGGLTRSYSPTIPNITGTGTNTTTEQGLGRNSPVLDHLPHLPFGLNLSRTTSRSKSPNPNPNPNPASTPRMVSNYLLSSRNGGGVGGGIEEDTRSDTGSETSTNRQGTRELFENFGTNVAHGINIDEAERVRQNAKRALVRGVGWLLGAEEGEITGGD</sequence>
<evidence type="ECO:0000256" key="4">
    <source>
        <dbReference type="ARBA" id="ARBA00022927"/>
    </source>
</evidence>
<dbReference type="GO" id="GO:0070939">
    <property type="term" value="C:Dsl1/NZR complex"/>
    <property type="evidence" value="ECO:0007669"/>
    <property type="project" value="TreeGrafter"/>
</dbReference>
<dbReference type="GO" id="GO:0006890">
    <property type="term" value="P:retrograde vesicle-mediated transport, Golgi to endoplasmic reticulum"/>
    <property type="evidence" value="ECO:0007669"/>
    <property type="project" value="InterPro"/>
</dbReference>
<feature type="domain" description="Sec39" evidence="6">
    <location>
        <begin position="252"/>
        <end position="978"/>
    </location>
</feature>
<dbReference type="GO" id="GO:0000149">
    <property type="term" value="F:SNARE binding"/>
    <property type="evidence" value="ECO:0007669"/>
    <property type="project" value="TreeGrafter"/>
</dbReference>
<organism evidence="7 8">
    <name type="scientific">Kwoniella dendrophila CBS 6074</name>
    <dbReference type="NCBI Taxonomy" id="1295534"/>
    <lineage>
        <taxon>Eukaryota</taxon>
        <taxon>Fungi</taxon>
        <taxon>Dikarya</taxon>
        <taxon>Basidiomycota</taxon>
        <taxon>Agaricomycotina</taxon>
        <taxon>Tremellomycetes</taxon>
        <taxon>Tremellales</taxon>
        <taxon>Cryptococcaceae</taxon>
        <taxon>Kwoniella</taxon>
    </lineage>
</organism>
<accession>A0AAX4JSQ6</accession>
<feature type="region of interest" description="Disordered" evidence="5">
    <location>
        <begin position="983"/>
        <end position="1010"/>
    </location>
</feature>
<dbReference type="GO" id="GO:0015031">
    <property type="term" value="P:protein transport"/>
    <property type="evidence" value="ECO:0007669"/>
    <property type="project" value="UniProtKB-KW"/>
</dbReference>
<feature type="compositionally biased region" description="Acidic residues" evidence="5">
    <location>
        <begin position="172"/>
        <end position="188"/>
    </location>
</feature>
<feature type="region of interest" description="Disordered" evidence="5">
    <location>
        <begin position="885"/>
        <end position="915"/>
    </location>
</feature>
<feature type="region of interest" description="Disordered" evidence="5">
    <location>
        <begin position="1056"/>
        <end position="1155"/>
    </location>
</feature>
<name>A0AAX4JSQ6_9TREE</name>
<keyword evidence="8" id="KW-1185">Reference proteome</keyword>
<dbReference type="PANTHER" id="PTHR15922">
    <property type="entry name" value="NEUROBLASTOMA-AMPLIFIED SEQUENCE"/>
    <property type="match status" value="1"/>
</dbReference>
<evidence type="ECO:0000256" key="1">
    <source>
        <dbReference type="ARBA" id="ARBA00004240"/>
    </source>
</evidence>
<gene>
    <name evidence="7" type="ORF">L201_002420</name>
</gene>
<dbReference type="GeneID" id="91093092"/>
<evidence type="ECO:0000256" key="5">
    <source>
        <dbReference type="SAM" id="MobiDB-lite"/>
    </source>
</evidence>
<evidence type="ECO:0000313" key="7">
    <source>
        <dbReference type="EMBL" id="WWC87530.1"/>
    </source>
</evidence>
<comment type="subcellular location">
    <subcellularLocation>
        <location evidence="1">Endoplasmic reticulum</location>
    </subcellularLocation>
</comment>
<dbReference type="RefSeq" id="XP_066074293.1">
    <property type="nucleotide sequence ID" value="XM_066218196.1"/>
</dbReference>
<dbReference type="AlphaFoldDB" id="A0AAX4JSQ6"/>